<feature type="domain" description="N-acetyltransferase" evidence="4">
    <location>
        <begin position="19"/>
        <end position="168"/>
    </location>
</feature>
<reference evidence="5 6" key="1">
    <citation type="submission" date="2019-04" db="EMBL/GenBank/DDBJ databases">
        <authorList>
            <person name="Yang Y."/>
            <person name="Wei D."/>
        </authorList>
    </citation>
    <scope>NUCLEOTIDE SEQUENCE [LARGE SCALE GENOMIC DNA]</scope>
    <source>
        <strain evidence="5 6">L-1-4w-11</strain>
    </source>
</reference>
<evidence type="ECO:0000313" key="5">
    <source>
        <dbReference type="EMBL" id="TKD50177.1"/>
    </source>
</evidence>
<gene>
    <name evidence="5" type="ORF">FBR43_04960</name>
</gene>
<evidence type="ECO:0000256" key="3">
    <source>
        <dbReference type="ARBA" id="ARBA00038502"/>
    </source>
</evidence>
<dbReference type="AlphaFoldDB" id="A0A4U1L0C9"/>
<organism evidence="5 6">
    <name type="scientific">Sphingomonas baiyangensis</name>
    <dbReference type="NCBI Taxonomy" id="2572576"/>
    <lineage>
        <taxon>Bacteria</taxon>
        <taxon>Pseudomonadati</taxon>
        <taxon>Pseudomonadota</taxon>
        <taxon>Alphaproteobacteria</taxon>
        <taxon>Sphingomonadales</taxon>
        <taxon>Sphingomonadaceae</taxon>
        <taxon>Sphingomonas</taxon>
    </lineage>
</organism>
<comment type="caution">
    <text evidence="5">The sequence shown here is derived from an EMBL/GenBank/DDBJ whole genome shotgun (WGS) entry which is preliminary data.</text>
</comment>
<dbReference type="EMBL" id="SWKR01000002">
    <property type="protein sequence ID" value="TKD50177.1"/>
    <property type="molecule type" value="Genomic_DNA"/>
</dbReference>
<dbReference type="PANTHER" id="PTHR43792:SF8">
    <property type="entry name" value="[RIBOSOMAL PROTEIN US5]-ALANINE N-ACETYLTRANSFERASE"/>
    <property type="match status" value="1"/>
</dbReference>
<comment type="similarity">
    <text evidence="3">Belongs to the acetyltransferase family. RimJ subfamily.</text>
</comment>
<protein>
    <submittedName>
        <fullName evidence="5">GNAT family N-acetyltransferase</fullName>
    </submittedName>
</protein>
<dbReference type="OrthoDB" id="9804153at2"/>
<evidence type="ECO:0000259" key="4">
    <source>
        <dbReference type="PROSITE" id="PS51186"/>
    </source>
</evidence>
<keyword evidence="1 5" id="KW-0808">Transferase</keyword>
<evidence type="ECO:0000256" key="2">
    <source>
        <dbReference type="ARBA" id="ARBA00023315"/>
    </source>
</evidence>
<dbReference type="Pfam" id="PF13302">
    <property type="entry name" value="Acetyltransf_3"/>
    <property type="match status" value="1"/>
</dbReference>
<dbReference type="Gene3D" id="3.40.630.30">
    <property type="match status" value="1"/>
</dbReference>
<dbReference type="PROSITE" id="PS51186">
    <property type="entry name" value="GNAT"/>
    <property type="match status" value="1"/>
</dbReference>
<dbReference type="SUPFAM" id="SSF55729">
    <property type="entry name" value="Acyl-CoA N-acyltransferases (Nat)"/>
    <property type="match status" value="1"/>
</dbReference>
<dbReference type="RefSeq" id="WP_136942119.1">
    <property type="nucleotide sequence ID" value="NZ_SWKR01000002.1"/>
</dbReference>
<dbReference type="PANTHER" id="PTHR43792">
    <property type="entry name" value="GNAT FAMILY, PUTATIVE (AFU_ORTHOLOGUE AFUA_3G00765)-RELATED-RELATED"/>
    <property type="match status" value="1"/>
</dbReference>
<keyword evidence="6" id="KW-1185">Reference proteome</keyword>
<dbReference type="InterPro" id="IPR000182">
    <property type="entry name" value="GNAT_dom"/>
</dbReference>
<dbReference type="InterPro" id="IPR016181">
    <property type="entry name" value="Acyl_CoA_acyltransferase"/>
</dbReference>
<accession>A0A4U1L0C9</accession>
<evidence type="ECO:0000313" key="6">
    <source>
        <dbReference type="Proteomes" id="UP000309138"/>
    </source>
</evidence>
<evidence type="ECO:0000256" key="1">
    <source>
        <dbReference type="ARBA" id="ARBA00022679"/>
    </source>
</evidence>
<keyword evidence="2" id="KW-0012">Acyltransferase</keyword>
<dbReference type="GO" id="GO:0016747">
    <property type="term" value="F:acyltransferase activity, transferring groups other than amino-acyl groups"/>
    <property type="evidence" value="ECO:0007669"/>
    <property type="project" value="InterPro"/>
</dbReference>
<name>A0A4U1L0C9_9SPHN</name>
<sequence>MFVRTRRLTLRPGWIEDAPALAAAIGDARVVRNLARAPWPYGVADAEAFLAHEMPRDEPSLLIVARDDGAAPIVGGIGVARDDCGALELGYWLTPAYWGRGYATEAAIALVASLRASFGTTALVSGHFVDNPASGRVLQRAGFTATGEVAPRWSAARGCAVDCVLYRWQAAVAPQAAFVPLAA</sequence>
<dbReference type="Proteomes" id="UP000309138">
    <property type="component" value="Unassembled WGS sequence"/>
</dbReference>
<dbReference type="InterPro" id="IPR051531">
    <property type="entry name" value="N-acetyltransferase"/>
</dbReference>
<proteinExistence type="inferred from homology"/>